<proteinExistence type="predicted"/>
<evidence type="ECO:0000313" key="1">
    <source>
        <dbReference type="EMBL" id="WOY97131.1"/>
    </source>
</evidence>
<dbReference type="Proteomes" id="UP001303608">
    <property type="component" value="Chromosome"/>
</dbReference>
<protein>
    <submittedName>
        <fullName evidence="1">IS110 family transposase</fullName>
    </submittedName>
</protein>
<organism evidence="1 2">
    <name type="scientific">Streptomyces violaceoruber</name>
    <dbReference type="NCBI Taxonomy" id="1935"/>
    <lineage>
        <taxon>Bacteria</taxon>
        <taxon>Bacillati</taxon>
        <taxon>Actinomycetota</taxon>
        <taxon>Actinomycetes</taxon>
        <taxon>Kitasatosporales</taxon>
        <taxon>Streptomycetaceae</taxon>
        <taxon>Streptomyces</taxon>
        <taxon>Streptomyces violaceoruber group</taxon>
    </lineage>
</organism>
<dbReference type="EMBL" id="CP137734">
    <property type="protein sequence ID" value="WOY97131.1"/>
    <property type="molecule type" value="Genomic_DNA"/>
</dbReference>
<reference evidence="1" key="1">
    <citation type="submission" date="2023-10" db="EMBL/GenBank/DDBJ databases">
        <title>The genome sequence of Streptomyces violaceoruber CGMCC 4.1801.</title>
        <authorList>
            <person name="Mo P."/>
        </authorList>
    </citation>
    <scope>NUCLEOTIDE SEQUENCE</scope>
    <source>
        <strain evidence="1">CGMCC 4.1801</strain>
    </source>
</reference>
<gene>
    <name evidence="1" type="ORF">R2E43_06625</name>
</gene>
<keyword evidence="2" id="KW-1185">Reference proteome</keyword>
<name>A0ACD4WIV9_STRVN</name>
<sequence length="151" mass="16899">MLAERIEELTAQINELNQRLTRLVERYAPQLLEPVGIGSDSAVTLLIALGDNPERLNTEASFAALCGVSPIEYSSGRRSTRRLNYGGDRQANAALHRIVFTRLRHDPRTRAYYERRTPGRQDPTRDHPMPQAVCRPRGLQPGQTGLPCPAL</sequence>
<evidence type="ECO:0000313" key="2">
    <source>
        <dbReference type="Proteomes" id="UP001303608"/>
    </source>
</evidence>
<accession>A0ACD4WIV9</accession>